<keyword evidence="1" id="KW-0812">Transmembrane</keyword>
<name>A0ABT0G5S1_9ACTN</name>
<dbReference type="RefSeq" id="WP_242375246.1">
    <property type="nucleotide sequence ID" value="NZ_JAKRKC020000002.1"/>
</dbReference>
<feature type="transmembrane region" description="Helical" evidence="1">
    <location>
        <begin position="42"/>
        <end position="65"/>
    </location>
</feature>
<protein>
    <submittedName>
        <fullName evidence="2">Uncharacterized protein</fullName>
    </submittedName>
</protein>
<evidence type="ECO:0000256" key="1">
    <source>
        <dbReference type="SAM" id="Phobius"/>
    </source>
</evidence>
<evidence type="ECO:0000313" key="2">
    <source>
        <dbReference type="EMBL" id="MCK2219723.1"/>
    </source>
</evidence>
<gene>
    <name evidence="2" type="ORF">MF672_038900</name>
</gene>
<keyword evidence="3" id="KW-1185">Reference proteome</keyword>
<dbReference type="Proteomes" id="UP001317259">
    <property type="component" value="Unassembled WGS sequence"/>
</dbReference>
<proteinExistence type="predicted"/>
<keyword evidence="1" id="KW-1133">Transmembrane helix</keyword>
<comment type="caution">
    <text evidence="2">The sequence shown here is derived from an EMBL/GenBank/DDBJ whole genome shotgun (WGS) entry which is preliminary data.</text>
</comment>
<dbReference type="EMBL" id="JAKRKC020000002">
    <property type="protein sequence ID" value="MCK2219723.1"/>
    <property type="molecule type" value="Genomic_DNA"/>
</dbReference>
<evidence type="ECO:0000313" key="3">
    <source>
        <dbReference type="Proteomes" id="UP001317259"/>
    </source>
</evidence>
<organism evidence="2 3">
    <name type="scientific">Actinomadura luzonensis</name>
    <dbReference type="NCBI Taxonomy" id="2805427"/>
    <lineage>
        <taxon>Bacteria</taxon>
        <taxon>Bacillati</taxon>
        <taxon>Actinomycetota</taxon>
        <taxon>Actinomycetes</taxon>
        <taxon>Streptosporangiales</taxon>
        <taxon>Thermomonosporaceae</taxon>
        <taxon>Actinomadura</taxon>
    </lineage>
</organism>
<reference evidence="2 3" key="1">
    <citation type="submission" date="2022-04" db="EMBL/GenBank/DDBJ databases">
        <title>Genome draft of Actinomadura sp. ATCC 31491.</title>
        <authorList>
            <person name="Shi X."/>
            <person name="Du Y."/>
        </authorList>
    </citation>
    <scope>NUCLEOTIDE SEQUENCE [LARGE SCALE GENOMIC DNA]</scope>
    <source>
        <strain evidence="2 3">ATCC 31491</strain>
    </source>
</reference>
<sequence>MTALWIALAAIIYAAGFTATARAVNLLDRRWPQLRMGEGEDVMLAIMWPLVAIAVVPLALLYRFATRDLKGDR</sequence>
<accession>A0ABT0G5S1</accession>
<keyword evidence="1" id="KW-0472">Membrane</keyword>